<reference evidence="1" key="2">
    <citation type="submission" date="2024-07" db="EMBL/GenBank/DDBJ databases">
        <title>A complete genome sequence for Pseudomonas syringae USA007.</title>
        <authorList>
            <person name="Baltrus D.A."/>
        </authorList>
    </citation>
    <scope>NUCLEOTIDE SEQUENCE</scope>
    <source>
        <strain evidence="1">USA007</strain>
    </source>
</reference>
<organism evidence="1">
    <name type="scientific">Pseudomonas syringae USA007</name>
    <dbReference type="NCBI Taxonomy" id="1357288"/>
    <lineage>
        <taxon>Bacteria</taxon>
        <taxon>Pseudomonadati</taxon>
        <taxon>Pseudomonadota</taxon>
        <taxon>Gammaproteobacteria</taxon>
        <taxon>Pseudomonadales</taxon>
        <taxon>Pseudomonadaceae</taxon>
        <taxon>Pseudomonas</taxon>
        <taxon>Pseudomonas syringae</taxon>
    </lineage>
</organism>
<reference evidence="1" key="1">
    <citation type="journal article" date="2014" name="Genome Announc.">
        <title>Draft Genome Sequences of a Phylogenetically Diverse Suite of Pseudomonas syringae Strains from Multiple Source Populations.</title>
        <authorList>
            <person name="Baltrus D.A."/>
            <person name="Yourstone S."/>
            <person name="Lind A."/>
            <person name="Guilbaud C."/>
            <person name="Sands D.C."/>
            <person name="Jones C.D."/>
            <person name="Morris C.E."/>
            <person name="Dangl J.L."/>
        </authorList>
    </citation>
    <scope>NUCLEOTIDE SEQUENCE</scope>
    <source>
        <strain evidence="1">USA007</strain>
    </source>
</reference>
<dbReference type="AlphaFoldDB" id="A0AAU8M5S7"/>
<name>A0AAU8M5S7_PSESX</name>
<gene>
    <name evidence="1" type="ORF">N027_19495</name>
</gene>
<dbReference type="RefSeq" id="WP_024657736.1">
    <property type="nucleotide sequence ID" value="NZ_CP159278.1"/>
</dbReference>
<dbReference type="EMBL" id="CP159278">
    <property type="protein sequence ID" value="XCN76639.1"/>
    <property type="molecule type" value="Genomic_DNA"/>
</dbReference>
<proteinExistence type="predicted"/>
<accession>A0AAU8M5S7</accession>
<sequence length="101" mass="11556">MNAESAVELVCARLVEENSIPVKIRTRDIVSDEEVGELLQAVDFLISYYKERDDIPKKLALAFVDIYVGFNVVAEFYSGSEIQRFEDIGITLQEKAYELFE</sequence>
<evidence type="ECO:0000313" key="1">
    <source>
        <dbReference type="EMBL" id="XCN76639.1"/>
    </source>
</evidence>
<protein>
    <submittedName>
        <fullName evidence="1">Uncharacterized protein</fullName>
    </submittedName>
</protein>